<dbReference type="AlphaFoldDB" id="E9SGF9"/>
<comment type="caution">
    <text evidence="1">The sequence shown here is derived from an EMBL/GenBank/DDBJ whole genome shotgun (WGS) entry which is preliminary data.</text>
</comment>
<dbReference type="RefSeq" id="WP_002852561.1">
    <property type="nucleotide sequence ID" value="NZ_ADKM02000123.1"/>
</dbReference>
<proteinExistence type="predicted"/>
<sequence>MRKQIIISAAVLLAVLMIPFPIQLKDGGTVRYKAALYMVEKPHAITEKDDKMGFTVGTRLYIFGKEVYENVQFQPITQ</sequence>
<name>E9SGF9_RUMAL</name>
<organism evidence="1 2">
    <name type="scientific">Ruminococcus albus 8</name>
    <dbReference type="NCBI Taxonomy" id="246199"/>
    <lineage>
        <taxon>Bacteria</taxon>
        <taxon>Bacillati</taxon>
        <taxon>Bacillota</taxon>
        <taxon>Clostridia</taxon>
        <taxon>Eubacteriales</taxon>
        <taxon>Oscillospiraceae</taxon>
        <taxon>Ruminococcus</taxon>
    </lineage>
</organism>
<protein>
    <submittedName>
        <fullName evidence="1">Uncharacterized protein</fullName>
    </submittedName>
</protein>
<evidence type="ECO:0000313" key="2">
    <source>
        <dbReference type="Proteomes" id="UP000004259"/>
    </source>
</evidence>
<dbReference type="EMBL" id="ADKM02000123">
    <property type="protein sequence ID" value="EGC01698.1"/>
    <property type="molecule type" value="Genomic_DNA"/>
</dbReference>
<dbReference type="STRING" id="246199.CUS_6378"/>
<keyword evidence="2" id="KW-1185">Reference proteome</keyword>
<dbReference type="Proteomes" id="UP000004259">
    <property type="component" value="Unassembled WGS sequence"/>
</dbReference>
<reference evidence="1 2" key="1">
    <citation type="submission" date="2011-02" db="EMBL/GenBank/DDBJ databases">
        <authorList>
            <person name="Nelson K.E."/>
            <person name="Sutton G."/>
            <person name="Torralba M."/>
            <person name="Durkin S."/>
            <person name="Harkins D."/>
            <person name="Montgomery R."/>
            <person name="Ziemer C."/>
            <person name="Klaassens E."/>
            <person name="Ocuiv P."/>
            <person name="Morrison M."/>
        </authorList>
    </citation>
    <scope>NUCLEOTIDE SEQUENCE [LARGE SCALE GENOMIC DNA]</scope>
    <source>
        <strain evidence="1 2">8</strain>
    </source>
</reference>
<dbReference type="OrthoDB" id="1711153at2"/>
<accession>E9SGF9</accession>
<evidence type="ECO:0000313" key="1">
    <source>
        <dbReference type="EMBL" id="EGC01698.1"/>
    </source>
</evidence>
<gene>
    <name evidence="1" type="ORF">CUS_6378</name>
</gene>